<dbReference type="AlphaFoldDB" id="A0A1J4TQ46"/>
<sequence>MKAIIGTIVSTKMKNTVIVDVPRQRFHPLYKKIMRRSSRYKAHNQNIELKVGDKVKIGSCKPISKEKHFRVLEKIDSK</sequence>
<dbReference type="GO" id="GO:0022627">
    <property type="term" value="C:cytosolic small ribosomal subunit"/>
    <property type="evidence" value="ECO:0007669"/>
    <property type="project" value="UniProtKB-UniRule"/>
</dbReference>
<dbReference type="PANTHER" id="PTHR10744:SF1">
    <property type="entry name" value="SMALL RIBOSOMAL SUBUNIT PROTEIN US17M"/>
    <property type="match status" value="1"/>
</dbReference>
<dbReference type="GO" id="GO:0003735">
    <property type="term" value="F:structural constituent of ribosome"/>
    <property type="evidence" value="ECO:0007669"/>
    <property type="project" value="UniProtKB-UniRule"/>
</dbReference>
<evidence type="ECO:0000256" key="6">
    <source>
        <dbReference type="HAMAP-Rule" id="MF_01345"/>
    </source>
</evidence>
<comment type="subunit">
    <text evidence="6">Part of the 30S ribosomal subunit.</text>
</comment>
<evidence type="ECO:0000256" key="2">
    <source>
        <dbReference type="ARBA" id="ARBA00022730"/>
    </source>
</evidence>
<proteinExistence type="inferred from homology"/>
<dbReference type="NCBIfam" id="NF004123">
    <property type="entry name" value="PRK05610.1"/>
    <property type="match status" value="1"/>
</dbReference>
<comment type="function">
    <text evidence="6">One of the primary rRNA binding proteins, it binds specifically to the 5'-end of 16S ribosomal RNA.</text>
</comment>
<organism evidence="7 8">
    <name type="scientific">Candidatus Gottesmanbacteria bacterium CG1_02_37_22</name>
    <dbReference type="NCBI Taxonomy" id="1805209"/>
    <lineage>
        <taxon>Bacteria</taxon>
        <taxon>Candidatus Gottesmaniibacteriota</taxon>
    </lineage>
</organism>
<dbReference type="PRINTS" id="PR00973">
    <property type="entry name" value="RIBOSOMALS17"/>
</dbReference>
<keyword evidence="3 6" id="KW-0694">RNA-binding</keyword>
<dbReference type="Gene3D" id="2.40.50.140">
    <property type="entry name" value="Nucleic acid-binding proteins"/>
    <property type="match status" value="1"/>
</dbReference>
<gene>
    <name evidence="6" type="primary">rpsQ</name>
    <name evidence="7" type="ORF">AUJ73_02470</name>
</gene>
<dbReference type="EMBL" id="MNUY01000039">
    <property type="protein sequence ID" value="OIO14316.1"/>
    <property type="molecule type" value="Genomic_DNA"/>
</dbReference>
<dbReference type="CDD" id="cd00364">
    <property type="entry name" value="Ribosomal_uS17"/>
    <property type="match status" value="1"/>
</dbReference>
<reference evidence="7 8" key="1">
    <citation type="journal article" date="2016" name="Environ. Microbiol.">
        <title>Genomic resolution of a cold subsurface aquifer community provides metabolic insights for novel microbes adapted to high CO concentrations.</title>
        <authorList>
            <person name="Probst A.J."/>
            <person name="Castelle C.J."/>
            <person name="Singh A."/>
            <person name="Brown C.T."/>
            <person name="Anantharaman K."/>
            <person name="Sharon I."/>
            <person name="Hug L.A."/>
            <person name="Burstein D."/>
            <person name="Emerson J.B."/>
            <person name="Thomas B.C."/>
            <person name="Banfield J.F."/>
        </authorList>
    </citation>
    <scope>NUCLEOTIDE SEQUENCE [LARGE SCALE GENOMIC DNA]</scope>
    <source>
        <strain evidence="7">CG1_02_37_22</strain>
    </source>
</reference>
<dbReference type="GO" id="GO:0006412">
    <property type="term" value="P:translation"/>
    <property type="evidence" value="ECO:0007669"/>
    <property type="project" value="UniProtKB-UniRule"/>
</dbReference>
<dbReference type="InterPro" id="IPR019984">
    <property type="entry name" value="Ribosomal_uS17_bact/chlr"/>
</dbReference>
<evidence type="ECO:0000256" key="4">
    <source>
        <dbReference type="ARBA" id="ARBA00022980"/>
    </source>
</evidence>
<keyword evidence="2 6" id="KW-0699">rRNA-binding</keyword>
<dbReference type="NCBIfam" id="TIGR03635">
    <property type="entry name" value="uS17_bact"/>
    <property type="match status" value="1"/>
</dbReference>
<comment type="caution">
    <text evidence="7">The sequence shown here is derived from an EMBL/GenBank/DDBJ whole genome shotgun (WGS) entry which is preliminary data.</text>
</comment>
<accession>A0A1J4TQ46</accession>
<name>A0A1J4TQ46_9BACT</name>
<dbReference type="STRING" id="1805209.AUJ73_02470"/>
<comment type="similarity">
    <text evidence="1 6">Belongs to the universal ribosomal protein uS17 family.</text>
</comment>
<keyword evidence="5 6" id="KW-0687">Ribonucleoprotein</keyword>
<keyword evidence="4 6" id="KW-0689">Ribosomal protein</keyword>
<dbReference type="Proteomes" id="UP000183120">
    <property type="component" value="Unassembled WGS sequence"/>
</dbReference>
<evidence type="ECO:0000256" key="5">
    <source>
        <dbReference type="ARBA" id="ARBA00023274"/>
    </source>
</evidence>
<dbReference type="GO" id="GO:0019843">
    <property type="term" value="F:rRNA binding"/>
    <property type="evidence" value="ECO:0007669"/>
    <property type="project" value="UniProtKB-UniRule"/>
</dbReference>
<evidence type="ECO:0000256" key="1">
    <source>
        <dbReference type="ARBA" id="ARBA00010254"/>
    </source>
</evidence>
<dbReference type="HAMAP" id="MF_01345_B">
    <property type="entry name" value="Ribosomal_uS17_B"/>
    <property type="match status" value="1"/>
</dbReference>
<dbReference type="SUPFAM" id="SSF50249">
    <property type="entry name" value="Nucleic acid-binding proteins"/>
    <property type="match status" value="1"/>
</dbReference>
<dbReference type="InterPro" id="IPR012340">
    <property type="entry name" value="NA-bd_OB-fold"/>
</dbReference>
<evidence type="ECO:0000313" key="7">
    <source>
        <dbReference type="EMBL" id="OIO14316.1"/>
    </source>
</evidence>
<evidence type="ECO:0000256" key="3">
    <source>
        <dbReference type="ARBA" id="ARBA00022884"/>
    </source>
</evidence>
<dbReference type="Pfam" id="PF00366">
    <property type="entry name" value="Ribosomal_S17"/>
    <property type="match status" value="1"/>
</dbReference>
<dbReference type="InterPro" id="IPR000266">
    <property type="entry name" value="Ribosomal_uS17"/>
</dbReference>
<protein>
    <recommendedName>
        <fullName evidence="6">Small ribosomal subunit protein uS17</fullName>
    </recommendedName>
</protein>
<evidence type="ECO:0000313" key="8">
    <source>
        <dbReference type="Proteomes" id="UP000183120"/>
    </source>
</evidence>
<dbReference type="PANTHER" id="PTHR10744">
    <property type="entry name" value="40S RIBOSOMAL PROTEIN S11 FAMILY MEMBER"/>
    <property type="match status" value="1"/>
</dbReference>